<sequence>MLSGIDTRVSVRTGGSSSRRPSETPSSKATPCPLLTLSSPTTLNRPLEMFRPLVLLRVLRASLPASSLSLPRLASRRLMPILFCR</sequence>
<feature type="region of interest" description="Disordered" evidence="1">
    <location>
        <begin position="1"/>
        <end position="37"/>
    </location>
</feature>
<organism evidence="2 3">
    <name type="scientific">Chlorovirus heliozoae</name>
    <dbReference type="NCBI Taxonomy" id="322019"/>
    <lineage>
        <taxon>Viruses</taxon>
        <taxon>Varidnaviria</taxon>
        <taxon>Bamfordvirae</taxon>
        <taxon>Nucleocytoviricota</taxon>
        <taxon>Megaviricetes</taxon>
        <taxon>Algavirales</taxon>
        <taxon>Phycodnaviridae</taxon>
        <taxon>Chlorovirus</taxon>
    </lineage>
</organism>
<dbReference type="Proteomes" id="UP000202420">
    <property type="component" value="Segment"/>
</dbReference>
<evidence type="ECO:0000256" key="1">
    <source>
        <dbReference type="SAM" id="MobiDB-lite"/>
    </source>
</evidence>
<reference evidence="2 3" key="1">
    <citation type="submission" date="2006-09" db="EMBL/GenBank/DDBJ databases">
        <title>Sequence and annotation of the 288-kb ATCV-1 virus that infects an endosymbiotic Chlorella strain of the heliozoon Acanthocystis turfacea.</title>
        <authorList>
            <person name="Fitzgerald L.A."/>
            <person name="Graves M.V."/>
            <person name="Li X."/>
            <person name="Pfitzner A.J.P."/>
            <person name="Hartigan J."/>
            <person name="Van Etten J.L."/>
        </authorList>
    </citation>
    <scope>NUCLEOTIDE SEQUENCE [LARGE SCALE GENOMIC DNA]</scope>
    <source>
        <strain evidence="2 3">ATCV-1</strain>
    </source>
</reference>
<dbReference type="KEGG" id="vg:5470985"/>
<accession>A7K8G7</accession>
<gene>
    <name evidence="2" type="primary">z207R</name>
    <name evidence="2" type="ORF">ATCV1_z207R</name>
</gene>
<proteinExistence type="predicted"/>
<feature type="compositionally biased region" description="Low complexity" evidence="1">
    <location>
        <begin position="8"/>
        <end position="37"/>
    </location>
</feature>
<evidence type="ECO:0000313" key="3">
    <source>
        <dbReference type="Proteomes" id="UP000202420"/>
    </source>
</evidence>
<dbReference type="EMBL" id="EF101928">
    <property type="protein sequence ID" value="ABT16341.1"/>
    <property type="molecule type" value="Genomic_DNA"/>
</dbReference>
<keyword evidence="3" id="KW-1185">Reference proteome</keyword>
<protein>
    <submittedName>
        <fullName evidence="2">Uncharacterized protein z207R</fullName>
    </submittedName>
</protein>
<dbReference type="RefSeq" id="YP_001426688.1">
    <property type="nucleotide sequence ID" value="NC_008724.1"/>
</dbReference>
<dbReference type="GeneID" id="5470985"/>
<name>A7K8G7_9PHYC</name>
<evidence type="ECO:0000313" key="2">
    <source>
        <dbReference type="EMBL" id="ABT16341.1"/>
    </source>
</evidence>